<dbReference type="EMBL" id="JABBJJ010000020">
    <property type="protein sequence ID" value="NMO14546.1"/>
    <property type="molecule type" value="Genomic_DNA"/>
</dbReference>
<dbReference type="CDD" id="cd02440">
    <property type="entry name" value="AdoMet_MTases"/>
    <property type="match status" value="1"/>
</dbReference>
<gene>
    <name evidence="4" type="ORF">HG543_06685</name>
</gene>
<keyword evidence="5" id="KW-1185">Reference proteome</keyword>
<dbReference type="PANTHER" id="PTHR43464">
    <property type="entry name" value="METHYLTRANSFERASE"/>
    <property type="match status" value="1"/>
</dbReference>
<reference evidence="4 5" key="1">
    <citation type="submission" date="2020-04" db="EMBL/GenBank/DDBJ databases">
        <title>Draft genome of Pyxidicoccus fallax type strain.</title>
        <authorList>
            <person name="Whitworth D.E."/>
        </authorList>
    </citation>
    <scope>NUCLEOTIDE SEQUENCE [LARGE SCALE GENOMIC DNA]</scope>
    <source>
        <strain evidence="4 5">DSM 14698</strain>
    </source>
</reference>
<name>A0A848L7K0_9BACT</name>
<dbReference type="SUPFAM" id="SSF53335">
    <property type="entry name" value="S-adenosyl-L-methionine-dependent methyltransferases"/>
    <property type="match status" value="1"/>
</dbReference>
<dbReference type="GO" id="GO:0008168">
    <property type="term" value="F:methyltransferase activity"/>
    <property type="evidence" value="ECO:0007669"/>
    <property type="project" value="UniProtKB-KW"/>
</dbReference>
<protein>
    <submittedName>
        <fullName evidence="4">Class I SAM-dependent methyltransferase</fullName>
    </submittedName>
</protein>
<evidence type="ECO:0000256" key="3">
    <source>
        <dbReference type="ARBA" id="ARBA00022691"/>
    </source>
</evidence>
<dbReference type="InterPro" id="IPR029063">
    <property type="entry name" value="SAM-dependent_MTases_sf"/>
</dbReference>
<evidence type="ECO:0000256" key="1">
    <source>
        <dbReference type="ARBA" id="ARBA00022603"/>
    </source>
</evidence>
<dbReference type="Gene3D" id="3.40.50.150">
    <property type="entry name" value="Vaccinia Virus protein VP39"/>
    <property type="match status" value="1"/>
</dbReference>
<dbReference type="PANTHER" id="PTHR43464:SF19">
    <property type="entry name" value="UBIQUINONE BIOSYNTHESIS O-METHYLTRANSFERASE, MITOCHONDRIAL"/>
    <property type="match status" value="1"/>
</dbReference>
<keyword evidence="2 4" id="KW-0808">Transferase</keyword>
<organism evidence="4 5">
    <name type="scientific">Pyxidicoccus fallax</name>
    <dbReference type="NCBI Taxonomy" id="394095"/>
    <lineage>
        <taxon>Bacteria</taxon>
        <taxon>Pseudomonadati</taxon>
        <taxon>Myxococcota</taxon>
        <taxon>Myxococcia</taxon>
        <taxon>Myxococcales</taxon>
        <taxon>Cystobacterineae</taxon>
        <taxon>Myxococcaceae</taxon>
        <taxon>Pyxidicoccus</taxon>
    </lineage>
</organism>
<dbReference type="Proteomes" id="UP000518300">
    <property type="component" value="Unassembled WGS sequence"/>
</dbReference>
<evidence type="ECO:0000256" key="2">
    <source>
        <dbReference type="ARBA" id="ARBA00022679"/>
    </source>
</evidence>
<sequence>MSRDAQEDGVRQVYGEIAPAYEALFPVLHRYEDRVERFLAEAVTPGCRVLDVGCGPGLHTRGLDASVHVVGTDLSPEMLELARRARPEGAWHLHSYHQPIPQEWGRFHVALAIGCLDFCEDLPGMLGHLAAALEPGGRLLFTVLERRPGLEGHEAATREVQTAGPAVALHLYSFEETARAVTNAVLLPRAYAHAPGWVHLTEQRTMWFGWWDVTRR</sequence>
<dbReference type="RefSeq" id="WP_169343840.1">
    <property type="nucleotide sequence ID" value="NZ_JABBJJ010000020.1"/>
</dbReference>
<dbReference type="GO" id="GO:0032259">
    <property type="term" value="P:methylation"/>
    <property type="evidence" value="ECO:0007669"/>
    <property type="project" value="UniProtKB-KW"/>
</dbReference>
<evidence type="ECO:0000313" key="4">
    <source>
        <dbReference type="EMBL" id="NMO14546.1"/>
    </source>
</evidence>
<comment type="caution">
    <text evidence="4">The sequence shown here is derived from an EMBL/GenBank/DDBJ whole genome shotgun (WGS) entry which is preliminary data.</text>
</comment>
<accession>A0A848L7K0</accession>
<proteinExistence type="predicted"/>
<keyword evidence="1 4" id="KW-0489">Methyltransferase</keyword>
<dbReference type="Pfam" id="PF13489">
    <property type="entry name" value="Methyltransf_23"/>
    <property type="match status" value="1"/>
</dbReference>
<dbReference type="AlphaFoldDB" id="A0A848L7K0"/>
<keyword evidence="3" id="KW-0949">S-adenosyl-L-methionine</keyword>
<evidence type="ECO:0000313" key="5">
    <source>
        <dbReference type="Proteomes" id="UP000518300"/>
    </source>
</evidence>